<dbReference type="AlphaFoldDB" id="A0A1C6W505"/>
<dbReference type="PANTHER" id="PTHR43285">
    <property type="entry name" value="ANTHRANILATE PHOSPHORIBOSYLTRANSFERASE"/>
    <property type="match status" value="1"/>
</dbReference>
<protein>
    <recommendedName>
        <fullName evidence="10">Bifunctional protein TrpGD</fullName>
        <ecNumber evidence="2">2.4.2.18</ecNumber>
    </recommendedName>
</protein>
<dbReference type="Proteomes" id="UP000199343">
    <property type="component" value="Unassembled WGS sequence"/>
</dbReference>
<comment type="catalytic activity">
    <reaction evidence="8">
        <text>N-(5-phospho-beta-D-ribosyl)anthranilate + diphosphate = 5-phospho-alpha-D-ribose 1-diphosphate + anthranilate</text>
        <dbReference type="Rhea" id="RHEA:11768"/>
        <dbReference type="ChEBI" id="CHEBI:16567"/>
        <dbReference type="ChEBI" id="CHEBI:18277"/>
        <dbReference type="ChEBI" id="CHEBI:33019"/>
        <dbReference type="ChEBI" id="CHEBI:58017"/>
        <dbReference type="EC" id="2.4.2.18"/>
    </reaction>
</comment>
<sequence length="321" mass="32426">MREVMRGDAEPAALAGFLIALRGKGETANEISGLIEAILSEAVAVPVDQDAVDIVGTGGDQAHIVNISTMAALVACGAGIPVVKHGGRAVSSKSGSADVLAALGIPLDLTPDAVARCVQEAGIGYLFAPRFHAGLHHAAPIRRILGVPTVINFVAPLVNPAQPRAGCIGCANLPLAPVLAQVLADRRSSALVVRGHDELDEISTATPTQVWVASGKTVRETVLDAADFGLPRSKAGDLAGGDATYNAKVAHRVLVGDRGPVRDAVLVNAAAGIAAYCGLDGDLTAAIGAGLAEATRSIDSGAARSALDRWVTVAQAASTTG</sequence>
<evidence type="ECO:0000256" key="4">
    <source>
        <dbReference type="ARBA" id="ARBA00022676"/>
    </source>
</evidence>
<evidence type="ECO:0000313" key="14">
    <source>
        <dbReference type="Proteomes" id="UP000199343"/>
    </source>
</evidence>
<dbReference type="Gene3D" id="3.40.1030.10">
    <property type="entry name" value="Nucleoside phosphorylase/phosphoribosyltransferase catalytic domain"/>
    <property type="match status" value="1"/>
</dbReference>
<feature type="domain" description="Glycosyl transferase family 3" evidence="11">
    <location>
        <begin position="49"/>
        <end position="303"/>
    </location>
</feature>
<dbReference type="GO" id="GO:0000162">
    <property type="term" value="P:L-tryptophan biosynthetic process"/>
    <property type="evidence" value="ECO:0007669"/>
    <property type="project" value="UniProtKB-KW"/>
</dbReference>
<dbReference type="GO" id="GO:0004048">
    <property type="term" value="F:anthranilate phosphoribosyltransferase activity"/>
    <property type="evidence" value="ECO:0007669"/>
    <property type="project" value="UniProtKB-EC"/>
</dbReference>
<evidence type="ECO:0000256" key="8">
    <source>
        <dbReference type="ARBA" id="ARBA00052328"/>
    </source>
</evidence>
<comment type="similarity">
    <text evidence="9">In the C-terminal section; belongs to the anthranilate phosphoribosyltransferase family.</text>
</comment>
<evidence type="ECO:0000313" key="13">
    <source>
        <dbReference type="EMBL" id="SCL73617.1"/>
    </source>
</evidence>
<keyword evidence="7" id="KW-0057">Aromatic amino acid biosynthesis</keyword>
<evidence type="ECO:0000256" key="7">
    <source>
        <dbReference type="ARBA" id="ARBA00023141"/>
    </source>
</evidence>
<evidence type="ECO:0000256" key="5">
    <source>
        <dbReference type="ARBA" id="ARBA00022679"/>
    </source>
</evidence>
<dbReference type="Gene3D" id="1.20.970.10">
    <property type="entry name" value="Transferase, Pyrimidine Nucleoside Phosphorylase, Chain C"/>
    <property type="match status" value="1"/>
</dbReference>
<proteinExistence type="inferred from homology"/>
<dbReference type="Pfam" id="PF00591">
    <property type="entry name" value="Glycos_transf_3"/>
    <property type="match status" value="1"/>
</dbReference>
<dbReference type="InterPro" id="IPR017459">
    <property type="entry name" value="Glycosyl_Trfase_fam3_N_dom"/>
</dbReference>
<dbReference type="InterPro" id="IPR035902">
    <property type="entry name" value="Nuc_phospho_transferase"/>
</dbReference>
<keyword evidence="5 13" id="KW-0808">Transferase</keyword>
<dbReference type="InterPro" id="IPR005940">
    <property type="entry name" value="Anthranilate_Pribosyl_Tfrase"/>
</dbReference>
<dbReference type="PANTHER" id="PTHR43285:SF2">
    <property type="entry name" value="ANTHRANILATE PHOSPHORIBOSYLTRANSFERASE"/>
    <property type="match status" value="1"/>
</dbReference>
<dbReference type="EMBL" id="FMIC01000002">
    <property type="protein sequence ID" value="SCL73617.1"/>
    <property type="molecule type" value="Genomic_DNA"/>
</dbReference>
<dbReference type="STRING" id="47871.GA0070608_5925"/>
<dbReference type="InterPro" id="IPR036320">
    <property type="entry name" value="Glycosyl_Trfase_fam3_N_dom_sf"/>
</dbReference>
<dbReference type="EC" id="2.4.2.18" evidence="2"/>
<evidence type="ECO:0000256" key="2">
    <source>
        <dbReference type="ARBA" id="ARBA00011948"/>
    </source>
</evidence>
<dbReference type="Pfam" id="PF02885">
    <property type="entry name" value="Glycos_trans_3N"/>
    <property type="match status" value="1"/>
</dbReference>
<evidence type="ECO:0000256" key="10">
    <source>
        <dbReference type="ARBA" id="ARBA00068057"/>
    </source>
</evidence>
<dbReference type="FunFam" id="3.40.1030.10:FF:000002">
    <property type="entry name" value="Anthranilate phosphoribosyltransferase"/>
    <property type="match status" value="1"/>
</dbReference>
<evidence type="ECO:0000256" key="3">
    <source>
        <dbReference type="ARBA" id="ARBA00022605"/>
    </source>
</evidence>
<comment type="pathway">
    <text evidence="1">Amino-acid biosynthesis; L-tryptophan biosynthesis; L-tryptophan from chorismate: step 2/5.</text>
</comment>
<evidence type="ECO:0000256" key="9">
    <source>
        <dbReference type="ARBA" id="ARBA00061188"/>
    </source>
</evidence>
<dbReference type="SUPFAM" id="SSF52418">
    <property type="entry name" value="Nucleoside phosphorylase/phosphoribosyltransferase catalytic domain"/>
    <property type="match status" value="1"/>
</dbReference>
<evidence type="ECO:0000259" key="11">
    <source>
        <dbReference type="Pfam" id="PF00591"/>
    </source>
</evidence>
<dbReference type="InterPro" id="IPR000312">
    <property type="entry name" value="Glycosyl_Trfase_fam3"/>
</dbReference>
<dbReference type="GO" id="GO:0005829">
    <property type="term" value="C:cytosol"/>
    <property type="evidence" value="ECO:0007669"/>
    <property type="project" value="TreeGrafter"/>
</dbReference>
<reference evidence="13 14" key="1">
    <citation type="submission" date="2016-06" db="EMBL/GenBank/DDBJ databases">
        <authorList>
            <person name="Kjaerup R.B."/>
            <person name="Dalgaard T.S."/>
            <person name="Juul-Madsen H.R."/>
        </authorList>
    </citation>
    <scope>NUCLEOTIDE SEQUENCE [LARGE SCALE GENOMIC DNA]</scope>
    <source>
        <strain evidence="13 14">DSM 43363</strain>
    </source>
</reference>
<gene>
    <name evidence="13" type="ORF">GA0070608_5925</name>
</gene>
<keyword evidence="6" id="KW-0822">Tryptophan biosynthesis</keyword>
<evidence type="ECO:0000256" key="1">
    <source>
        <dbReference type="ARBA" id="ARBA00004907"/>
    </source>
</evidence>
<accession>A0A1C6W505</accession>
<dbReference type="SUPFAM" id="SSF47648">
    <property type="entry name" value="Nucleoside phosphorylase/phosphoribosyltransferase N-terminal domain"/>
    <property type="match status" value="1"/>
</dbReference>
<name>A0A1C6W505_9ACTN</name>
<organism evidence="13 14">
    <name type="scientific">Micromonospora peucetia</name>
    <dbReference type="NCBI Taxonomy" id="47871"/>
    <lineage>
        <taxon>Bacteria</taxon>
        <taxon>Bacillati</taxon>
        <taxon>Actinomycetota</taxon>
        <taxon>Actinomycetes</taxon>
        <taxon>Micromonosporales</taxon>
        <taxon>Micromonosporaceae</taxon>
        <taxon>Micromonospora</taxon>
    </lineage>
</organism>
<dbReference type="NCBIfam" id="TIGR01245">
    <property type="entry name" value="trpD"/>
    <property type="match status" value="1"/>
</dbReference>
<feature type="domain" description="Glycosyl transferase family 3 N-terminal" evidence="12">
    <location>
        <begin position="1"/>
        <end position="40"/>
    </location>
</feature>
<evidence type="ECO:0000259" key="12">
    <source>
        <dbReference type="Pfam" id="PF02885"/>
    </source>
</evidence>
<keyword evidence="3" id="KW-0028">Amino-acid biosynthesis</keyword>
<evidence type="ECO:0000256" key="6">
    <source>
        <dbReference type="ARBA" id="ARBA00022822"/>
    </source>
</evidence>
<keyword evidence="4 13" id="KW-0328">Glycosyltransferase</keyword>
<dbReference type="OrthoDB" id="9806430at2"/>